<dbReference type="OrthoDB" id="112488at2"/>
<dbReference type="InterPro" id="IPR036928">
    <property type="entry name" value="AS_sf"/>
</dbReference>
<organism evidence="2 3">
    <name type="scientific">Roseateles chitinivorans</name>
    <dbReference type="NCBI Taxonomy" id="2917965"/>
    <lineage>
        <taxon>Bacteria</taxon>
        <taxon>Pseudomonadati</taxon>
        <taxon>Pseudomonadota</taxon>
        <taxon>Betaproteobacteria</taxon>
        <taxon>Burkholderiales</taxon>
        <taxon>Sphaerotilaceae</taxon>
        <taxon>Roseateles</taxon>
    </lineage>
</organism>
<protein>
    <submittedName>
        <fullName evidence="2">Amidase</fullName>
        <ecNumber evidence="2">3.5.1.4</ecNumber>
    </submittedName>
</protein>
<dbReference type="Pfam" id="PF01425">
    <property type="entry name" value="Amidase"/>
    <property type="match status" value="1"/>
</dbReference>
<keyword evidence="2" id="KW-0378">Hydrolase</keyword>
<dbReference type="SUPFAM" id="SSF75304">
    <property type="entry name" value="Amidase signature (AS) enzymes"/>
    <property type="match status" value="1"/>
</dbReference>
<dbReference type="RefSeq" id="WP_099861758.1">
    <property type="nucleotide sequence ID" value="NZ_PEOG01000026.1"/>
</dbReference>
<keyword evidence="3" id="KW-1185">Reference proteome</keyword>
<dbReference type="EC" id="3.5.1.4" evidence="2"/>
<evidence type="ECO:0000313" key="2">
    <source>
        <dbReference type="EMBL" id="PIM53063.1"/>
    </source>
</evidence>
<gene>
    <name evidence="2" type="ORF">CS062_11360</name>
</gene>
<dbReference type="InterPro" id="IPR023631">
    <property type="entry name" value="Amidase_dom"/>
</dbReference>
<dbReference type="Proteomes" id="UP000231501">
    <property type="component" value="Unassembled WGS sequence"/>
</dbReference>
<reference evidence="2 3" key="1">
    <citation type="submission" date="2017-11" db="EMBL/GenBank/DDBJ databases">
        <title>Draft genome sequence of Mitsuaria sp. HWN-4.</title>
        <authorList>
            <person name="Gundlapally S.R."/>
        </authorList>
    </citation>
    <scope>NUCLEOTIDE SEQUENCE [LARGE SCALE GENOMIC DNA]</scope>
    <source>
        <strain evidence="2 3">HWN-4</strain>
    </source>
</reference>
<dbReference type="GO" id="GO:0004040">
    <property type="term" value="F:amidase activity"/>
    <property type="evidence" value="ECO:0007669"/>
    <property type="project" value="UniProtKB-EC"/>
</dbReference>
<feature type="domain" description="Amidase" evidence="1">
    <location>
        <begin position="26"/>
        <end position="436"/>
    </location>
</feature>
<evidence type="ECO:0000313" key="3">
    <source>
        <dbReference type="Proteomes" id="UP000231501"/>
    </source>
</evidence>
<dbReference type="NCBIfam" id="NF005460">
    <property type="entry name" value="PRK07056.1"/>
    <property type="match status" value="1"/>
</dbReference>
<comment type="caution">
    <text evidence="2">The sequence shown here is derived from an EMBL/GenBank/DDBJ whole genome shotgun (WGS) entry which is preliminary data.</text>
</comment>
<accession>A0A2G9C9I1</accession>
<evidence type="ECO:0000259" key="1">
    <source>
        <dbReference type="Pfam" id="PF01425"/>
    </source>
</evidence>
<sequence>MPIDLTDALASLREGRQSALALLTDNLARADAPACELAFLRRFDADARAAAQASDLAAARGGPRPPLGGLAVSVKDLFDVAGHPTTAASAAMADAAPATLDAPAVARLRAAGAALVGHTHLSEFAFSGVGINPHHGTPRNPATAAIDDRPRIPGGSTSGGAVSVAAGAAWAALGSDTGGSLRIPAALQGLVGFKGTARRVPLGGCLPLSPSLDTAGAITRSVRDAALLDAVLSGAPLEIDARPLSAWRFAITPTFMQDELEPAVATAFERALATLRSAGARIEERALPALPRVAELQTQGGITAAEAWAWHHARLAERGDRYDPRVALRIRRGAAITPDAYQALLDARQRWIHDMTTSMQGTEVFLSPTVPLQAPEIAPLLHSDDLFFATNARLLRNTAVVNLLDGCAISIPCQHPGELPVGLMLWAPASHDAAVLGAAARVEAALAAGAR</sequence>
<dbReference type="Gene3D" id="3.90.1300.10">
    <property type="entry name" value="Amidase signature (AS) domain"/>
    <property type="match status" value="1"/>
</dbReference>
<dbReference type="PANTHER" id="PTHR11895:SF176">
    <property type="entry name" value="AMIDASE AMID-RELATED"/>
    <property type="match status" value="1"/>
</dbReference>
<dbReference type="InterPro" id="IPR000120">
    <property type="entry name" value="Amidase"/>
</dbReference>
<dbReference type="PANTHER" id="PTHR11895">
    <property type="entry name" value="TRANSAMIDASE"/>
    <property type="match status" value="1"/>
</dbReference>
<proteinExistence type="predicted"/>
<name>A0A2G9C9I1_9BURK</name>
<dbReference type="AlphaFoldDB" id="A0A2G9C9I1"/>
<dbReference type="EMBL" id="PEOG01000026">
    <property type="protein sequence ID" value="PIM53063.1"/>
    <property type="molecule type" value="Genomic_DNA"/>
</dbReference>